<gene>
    <name evidence="1" type="ORF">Ciccas_001086</name>
</gene>
<proteinExistence type="predicted"/>
<evidence type="ECO:0000313" key="2">
    <source>
        <dbReference type="Proteomes" id="UP001626550"/>
    </source>
</evidence>
<evidence type="ECO:0000313" key="1">
    <source>
        <dbReference type="EMBL" id="KAL3320228.1"/>
    </source>
</evidence>
<dbReference type="EMBL" id="JBJKFK010000067">
    <property type="protein sequence ID" value="KAL3320228.1"/>
    <property type="molecule type" value="Genomic_DNA"/>
</dbReference>
<dbReference type="AlphaFoldDB" id="A0ABD2QL07"/>
<keyword evidence="2" id="KW-1185">Reference proteome</keyword>
<protein>
    <submittedName>
        <fullName evidence="1">Uncharacterized protein</fullName>
    </submittedName>
</protein>
<name>A0ABD2QL07_9PLAT</name>
<accession>A0ABD2QL07</accession>
<reference evidence="1 2" key="1">
    <citation type="submission" date="2024-11" db="EMBL/GenBank/DDBJ databases">
        <title>Adaptive evolution of stress response genes in parasites aligns with host niche diversity.</title>
        <authorList>
            <person name="Hahn C."/>
            <person name="Resl P."/>
        </authorList>
    </citation>
    <scope>NUCLEOTIDE SEQUENCE [LARGE SCALE GENOMIC DNA]</scope>
    <source>
        <strain evidence="1">EGGRZ-B1_66</strain>
        <tissue evidence="1">Body</tissue>
    </source>
</reference>
<comment type="caution">
    <text evidence="1">The sequence shown here is derived from an EMBL/GenBank/DDBJ whole genome shotgun (WGS) entry which is preliminary data.</text>
</comment>
<organism evidence="1 2">
    <name type="scientific">Cichlidogyrus casuarinus</name>
    <dbReference type="NCBI Taxonomy" id="1844966"/>
    <lineage>
        <taxon>Eukaryota</taxon>
        <taxon>Metazoa</taxon>
        <taxon>Spiralia</taxon>
        <taxon>Lophotrochozoa</taxon>
        <taxon>Platyhelminthes</taxon>
        <taxon>Monogenea</taxon>
        <taxon>Monopisthocotylea</taxon>
        <taxon>Dactylogyridea</taxon>
        <taxon>Ancyrocephalidae</taxon>
        <taxon>Cichlidogyrus</taxon>
    </lineage>
</organism>
<sequence length="84" mass="9585">MWEISPENLTRPIKYENGKLVLDTSMVISEVSEADLEATSKKNLKNKFWNKSDTISRVFPCDESMANIFITDGIVSTLIFLRLT</sequence>
<dbReference type="Proteomes" id="UP001626550">
    <property type="component" value="Unassembled WGS sequence"/>
</dbReference>